<comment type="subcellular location">
    <subcellularLocation>
        <location evidence="1">Membrane</location>
        <topology evidence="1">Single-pass membrane protein</topology>
    </subcellularLocation>
</comment>
<evidence type="ECO:0000256" key="10">
    <source>
        <dbReference type="ARBA" id="ARBA00047475"/>
    </source>
</evidence>
<evidence type="ECO:0000256" key="9">
    <source>
        <dbReference type="ARBA" id="ARBA00023136"/>
    </source>
</evidence>
<dbReference type="CDD" id="cd03784">
    <property type="entry name" value="GT1_Gtf-like"/>
    <property type="match status" value="1"/>
</dbReference>
<dbReference type="AlphaFoldDB" id="A0AAV5VSR2"/>
<keyword evidence="13" id="KW-1185">Reference proteome</keyword>
<keyword evidence="4" id="KW-0328">Glycosyltransferase</keyword>
<dbReference type="InterPro" id="IPR002213">
    <property type="entry name" value="UDP_glucos_trans"/>
</dbReference>
<proteinExistence type="inferred from homology"/>
<dbReference type="GO" id="GO:0016020">
    <property type="term" value="C:membrane"/>
    <property type="evidence" value="ECO:0007669"/>
    <property type="project" value="UniProtKB-SubCell"/>
</dbReference>
<dbReference type="EC" id="2.4.1.17" evidence="3"/>
<evidence type="ECO:0000256" key="3">
    <source>
        <dbReference type="ARBA" id="ARBA00012544"/>
    </source>
</evidence>
<evidence type="ECO:0000256" key="8">
    <source>
        <dbReference type="ARBA" id="ARBA00022989"/>
    </source>
</evidence>
<dbReference type="Pfam" id="PF00201">
    <property type="entry name" value="UDPGT"/>
    <property type="match status" value="1"/>
</dbReference>
<sequence length="528" mass="59188">HSIECFPMRLLTILLAVPFFGTDSYKILVYNSKFGHSHSTFLGQIADILVDAGHNVTSLLPILDTSLRDGTEKSHKIHVQPDPVVKAFYENQEAVNFFDMDMFSPIAPFIVSSMFANNFGRTCKRVVEEPGLIEKLRSEQFDVMITENYDICGIGISHAIAPKSVIAATSTFLFGPQFNEFGVETAVSYRHSLVMPSFDVHSFSSRIWNAISEFVAFTMFRYPRYVVDGVLKERFGPDYPSITKQSGDVAYVLTNSDPLMDSAAPTLARVIEIPGIGAKIPKKLNEYWEAILNRRSRTVLISFGSVAKSVQMPAASKAGILSAIRRFPEVTFIWKYEQLDDEFCSTQASTVSNLVMADWVPQVDILNHANLSLFITHSGMGSTRETASLGVPGVFVPLFFDQPRNAAMMELNGLGRVFDKFKLHDADKFMKTIREVLENAKYKENAVRLSKMLANKPFSSQALLVKHVEFAAEFGASEALKPQSLNMNIIEYLNLDIMALIGFVIFVVVYFIVFVLRATFIVRKHKIE</sequence>
<evidence type="ECO:0000256" key="5">
    <source>
        <dbReference type="ARBA" id="ARBA00022679"/>
    </source>
</evidence>
<dbReference type="PANTHER" id="PTHR48043">
    <property type="entry name" value="EG:EG0003.4 PROTEIN-RELATED"/>
    <property type="match status" value="1"/>
</dbReference>
<name>A0AAV5VSR2_9BILA</name>
<dbReference type="InterPro" id="IPR050271">
    <property type="entry name" value="UDP-glycosyltransferase"/>
</dbReference>
<organism evidence="12 13">
    <name type="scientific">Pristionchus fissidentatus</name>
    <dbReference type="NCBI Taxonomy" id="1538716"/>
    <lineage>
        <taxon>Eukaryota</taxon>
        <taxon>Metazoa</taxon>
        <taxon>Ecdysozoa</taxon>
        <taxon>Nematoda</taxon>
        <taxon>Chromadorea</taxon>
        <taxon>Rhabditida</taxon>
        <taxon>Rhabditina</taxon>
        <taxon>Diplogasteromorpha</taxon>
        <taxon>Diplogasteroidea</taxon>
        <taxon>Neodiplogasteridae</taxon>
        <taxon>Pristionchus</taxon>
    </lineage>
</organism>
<dbReference type="FunFam" id="3.40.50.2000:FF:000038">
    <property type="entry name" value="UDP-GlucuronosylTransferase"/>
    <property type="match status" value="1"/>
</dbReference>
<keyword evidence="7" id="KW-0732">Signal</keyword>
<dbReference type="GO" id="GO:0015020">
    <property type="term" value="F:glucuronosyltransferase activity"/>
    <property type="evidence" value="ECO:0007669"/>
    <property type="project" value="UniProtKB-EC"/>
</dbReference>
<evidence type="ECO:0000256" key="2">
    <source>
        <dbReference type="ARBA" id="ARBA00009995"/>
    </source>
</evidence>
<evidence type="ECO:0000313" key="13">
    <source>
        <dbReference type="Proteomes" id="UP001432322"/>
    </source>
</evidence>
<dbReference type="SUPFAM" id="SSF53756">
    <property type="entry name" value="UDP-Glycosyltransferase/glycogen phosphorylase"/>
    <property type="match status" value="1"/>
</dbReference>
<protein>
    <recommendedName>
        <fullName evidence="3">glucuronosyltransferase</fullName>
        <ecNumber evidence="3">2.4.1.17</ecNumber>
    </recommendedName>
</protein>
<dbReference type="Proteomes" id="UP001432322">
    <property type="component" value="Unassembled WGS sequence"/>
</dbReference>
<feature type="non-terminal residue" evidence="12">
    <location>
        <position position="1"/>
    </location>
</feature>
<keyword evidence="8 11" id="KW-1133">Transmembrane helix</keyword>
<dbReference type="PANTHER" id="PTHR48043:SF23">
    <property type="entry name" value="UDP-GLUCURONOSYLTRANSFERASE"/>
    <property type="match status" value="1"/>
</dbReference>
<accession>A0AAV5VSR2</accession>
<reference evidence="12" key="1">
    <citation type="submission" date="2023-10" db="EMBL/GenBank/DDBJ databases">
        <title>Genome assembly of Pristionchus species.</title>
        <authorList>
            <person name="Yoshida K."/>
            <person name="Sommer R.J."/>
        </authorList>
    </citation>
    <scope>NUCLEOTIDE SEQUENCE</scope>
    <source>
        <strain evidence="12">RS5133</strain>
    </source>
</reference>
<evidence type="ECO:0000256" key="11">
    <source>
        <dbReference type="SAM" id="Phobius"/>
    </source>
</evidence>
<evidence type="ECO:0000256" key="7">
    <source>
        <dbReference type="ARBA" id="ARBA00022729"/>
    </source>
</evidence>
<evidence type="ECO:0000313" key="12">
    <source>
        <dbReference type="EMBL" id="GMT22732.1"/>
    </source>
</evidence>
<comment type="similarity">
    <text evidence="2">Belongs to the UDP-glycosyltransferase family.</text>
</comment>
<comment type="caution">
    <text evidence="12">The sequence shown here is derived from an EMBL/GenBank/DDBJ whole genome shotgun (WGS) entry which is preliminary data.</text>
</comment>
<evidence type="ECO:0000256" key="6">
    <source>
        <dbReference type="ARBA" id="ARBA00022692"/>
    </source>
</evidence>
<evidence type="ECO:0000256" key="1">
    <source>
        <dbReference type="ARBA" id="ARBA00004167"/>
    </source>
</evidence>
<gene>
    <name evidence="12" type="ORF">PFISCL1PPCAC_14029</name>
</gene>
<dbReference type="Gene3D" id="3.40.50.2000">
    <property type="entry name" value="Glycogen Phosphorylase B"/>
    <property type="match status" value="1"/>
</dbReference>
<feature type="transmembrane region" description="Helical" evidence="11">
    <location>
        <begin position="497"/>
        <end position="516"/>
    </location>
</feature>
<dbReference type="EMBL" id="BTSY01000004">
    <property type="protein sequence ID" value="GMT22732.1"/>
    <property type="molecule type" value="Genomic_DNA"/>
</dbReference>
<keyword evidence="9 11" id="KW-0472">Membrane</keyword>
<keyword evidence="6 11" id="KW-0812">Transmembrane</keyword>
<evidence type="ECO:0000256" key="4">
    <source>
        <dbReference type="ARBA" id="ARBA00022676"/>
    </source>
</evidence>
<comment type="catalytic activity">
    <reaction evidence="10">
        <text>glucuronate acceptor + UDP-alpha-D-glucuronate = acceptor beta-D-glucuronoside + UDP + H(+)</text>
        <dbReference type="Rhea" id="RHEA:21032"/>
        <dbReference type="ChEBI" id="CHEBI:15378"/>
        <dbReference type="ChEBI" id="CHEBI:58052"/>
        <dbReference type="ChEBI" id="CHEBI:58223"/>
        <dbReference type="ChEBI" id="CHEBI:132367"/>
        <dbReference type="ChEBI" id="CHEBI:132368"/>
        <dbReference type="EC" id="2.4.1.17"/>
    </reaction>
</comment>
<keyword evidence="5" id="KW-0808">Transferase</keyword>